<accession>A0ABD3VZL7</accession>
<dbReference type="PANTHER" id="PTHR10807:SF110">
    <property type="entry name" value="FI17948P1"/>
    <property type="match status" value="1"/>
</dbReference>
<dbReference type="InterPro" id="IPR029021">
    <property type="entry name" value="Prot-tyrosine_phosphatase-like"/>
</dbReference>
<dbReference type="CDD" id="cd14537">
    <property type="entry name" value="PTP-MTMR10-like"/>
    <property type="match status" value="1"/>
</dbReference>
<comment type="caution">
    <text evidence="3">The sequence shown here is derived from an EMBL/GenBank/DDBJ whole genome shotgun (WGS) entry which is preliminary data.</text>
</comment>
<dbReference type="InterPro" id="IPR010569">
    <property type="entry name" value="Myotubularin-like_Pase_dom"/>
</dbReference>
<dbReference type="EMBL" id="JBJQND010000009">
    <property type="protein sequence ID" value="KAL3866866.1"/>
    <property type="molecule type" value="Genomic_DNA"/>
</dbReference>
<proteinExistence type="inferred from homology"/>
<dbReference type="AlphaFoldDB" id="A0ABD3VZL7"/>
<comment type="similarity">
    <text evidence="1">Belongs to the protein-tyrosine phosphatase family. Non-receptor class myotubularin subfamily.</text>
</comment>
<dbReference type="Pfam" id="PF12578">
    <property type="entry name" value="3-PAP"/>
    <property type="match status" value="1"/>
</dbReference>
<dbReference type="Gene3D" id="2.30.29.30">
    <property type="entry name" value="Pleckstrin-homology domain (PH domain)/Phosphotyrosine-binding domain (PTB)"/>
    <property type="match status" value="1"/>
</dbReference>
<organism evidence="3 4">
    <name type="scientific">Sinanodonta woodiana</name>
    <name type="common">Chinese pond mussel</name>
    <name type="synonym">Anodonta woodiana</name>
    <dbReference type="NCBI Taxonomy" id="1069815"/>
    <lineage>
        <taxon>Eukaryota</taxon>
        <taxon>Metazoa</taxon>
        <taxon>Spiralia</taxon>
        <taxon>Lophotrochozoa</taxon>
        <taxon>Mollusca</taxon>
        <taxon>Bivalvia</taxon>
        <taxon>Autobranchia</taxon>
        <taxon>Heteroconchia</taxon>
        <taxon>Palaeoheterodonta</taxon>
        <taxon>Unionida</taxon>
        <taxon>Unionoidea</taxon>
        <taxon>Unionidae</taxon>
        <taxon>Unioninae</taxon>
        <taxon>Sinanodonta</taxon>
    </lineage>
</organism>
<reference evidence="3 4" key="1">
    <citation type="submission" date="2024-11" db="EMBL/GenBank/DDBJ databases">
        <title>Chromosome-level genome assembly of the freshwater bivalve Anodonta woodiana.</title>
        <authorList>
            <person name="Chen X."/>
        </authorList>
    </citation>
    <scope>NUCLEOTIDE SEQUENCE [LARGE SCALE GENOMIC DNA]</scope>
    <source>
        <strain evidence="3">MN2024</strain>
        <tissue evidence="3">Gills</tissue>
    </source>
</reference>
<evidence type="ECO:0000259" key="2">
    <source>
        <dbReference type="PROSITE" id="PS51339"/>
    </source>
</evidence>
<dbReference type="PANTHER" id="PTHR10807">
    <property type="entry name" value="MYOTUBULARIN-RELATED"/>
    <property type="match status" value="1"/>
</dbReference>
<dbReference type="SUPFAM" id="SSF52799">
    <property type="entry name" value="(Phosphotyrosine protein) phosphatases II"/>
    <property type="match status" value="1"/>
</dbReference>
<dbReference type="InterPro" id="IPR030564">
    <property type="entry name" value="Myotubularin"/>
</dbReference>
<dbReference type="Proteomes" id="UP001634394">
    <property type="component" value="Unassembled WGS sequence"/>
</dbReference>
<keyword evidence="4" id="KW-1185">Reference proteome</keyword>
<dbReference type="PROSITE" id="PS51339">
    <property type="entry name" value="PPASE_MYOTUBULARIN"/>
    <property type="match status" value="1"/>
</dbReference>
<dbReference type="SUPFAM" id="SSF50729">
    <property type="entry name" value="PH domain-like"/>
    <property type="match status" value="1"/>
</dbReference>
<name>A0ABD3VZL7_SINWO</name>
<dbReference type="InterPro" id="IPR022587">
    <property type="entry name" value="MTMR12-like_C"/>
</dbReference>
<evidence type="ECO:0000313" key="3">
    <source>
        <dbReference type="EMBL" id="KAL3866866.1"/>
    </source>
</evidence>
<dbReference type="InterPro" id="IPR011993">
    <property type="entry name" value="PH-like_dom_sf"/>
</dbReference>
<dbReference type="Pfam" id="PF06602">
    <property type="entry name" value="Myotub-related"/>
    <property type="match status" value="2"/>
</dbReference>
<evidence type="ECO:0000256" key="1">
    <source>
        <dbReference type="ARBA" id="ARBA00007471"/>
    </source>
</evidence>
<protein>
    <recommendedName>
        <fullName evidence="2">Myotubularin phosphatase domain-containing protein</fullName>
    </recommendedName>
</protein>
<feature type="domain" description="Myotubularin phosphatase" evidence="2">
    <location>
        <begin position="218"/>
        <end position="624"/>
    </location>
</feature>
<sequence>MHKRMSGFISYITQSSLERRNSTFKSYIEEDDISEDEVLDQVEESASEFFDMELSPHLLPGEHVVGEIDNVLKFTPFTDGKQGISGKLFVTNFKLAFATADRSSYVESNYRQRNLLLIDEEIPLTSILAIYHEASNGKRKKLTKGMTLSTHTKTLEVHCKDFRIHTYSFRFSPKVQNKQFPNILSHYANPTKETHLFAYEYGRNLLKGSLPDSPTPLFDSIGDWEQEITRQGGDKFWRVTDVNMGFKFCLSLPQYFVVPHGLVNNDLTKASYQYIERRIPTWSYTHMNGNNLVRMASLDPNSAQPEYEKRMLDAVKVAGSQRNSPKVIDMSECCPSLKDLQESFSKICKLCMTDNTKDFIVQDMNWYSSLDDTKWLQLVAQCMRASNEVAELMQSKQRSVVIKESNGRNFSCVVSSLVQIMLDPCFRTFDGFQSLVQREWVKMGHPFQTNHCLLGSSDTDQMQPVFLLFLDCVWQLLQQFPGCFAFTDTYLTSLWDTVHIGLFETFLFDSDYQRSKFSAQEGKNIRKFRLPCTWSWRMQFSDENMSFFKDPLYLLTHDPQLSEALKETKLLANPGKYSQLLRSNKSYSKKLESILYDDKSDSFDLETLIPITLAPVIRLWTQCFLRWQAPAQIISGGTPSQYLQQCHMVEEILHLHHKAQVLQHETRVNSNRPKSELIFSPAAMGTPQVSEILNSVYLTSSFPFSPGPTTQQQIMSFTPTISIYLQNSSVEYDLAQEED</sequence>
<gene>
    <name evidence="3" type="ORF">ACJMK2_044119</name>
</gene>
<evidence type="ECO:0000313" key="4">
    <source>
        <dbReference type="Proteomes" id="UP001634394"/>
    </source>
</evidence>